<reference evidence="2 3" key="1">
    <citation type="submission" date="2017-02" db="EMBL/GenBank/DDBJ databases">
        <title>Pseudoalteromonas ulvae TC14 Genome.</title>
        <authorList>
            <person name="Molmeret M."/>
        </authorList>
    </citation>
    <scope>NUCLEOTIDE SEQUENCE [LARGE SCALE GENOMIC DNA]</scope>
    <source>
        <strain evidence="2">TC14</strain>
    </source>
</reference>
<proteinExistence type="predicted"/>
<keyword evidence="3" id="KW-1185">Reference proteome</keyword>
<evidence type="ECO:0000313" key="3">
    <source>
        <dbReference type="Proteomes" id="UP000194841"/>
    </source>
</evidence>
<dbReference type="EMBL" id="MWPV01000006">
    <property type="protein sequence ID" value="OUL56505.1"/>
    <property type="molecule type" value="Genomic_DNA"/>
</dbReference>
<keyword evidence="1" id="KW-1133">Transmembrane helix</keyword>
<dbReference type="AlphaFoldDB" id="A0A244CLP3"/>
<comment type="caution">
    <text evidence="2">The sequence shown here is derived from an EMBL/GenBank/DDBJ whole genome shotgun (WGS) entry which is preliminary data.</text>
</comment>
<organism evidence="2 3">
    <name type="scientific">Pseudoalteromonas ulvae</name>
    <dbReference type="NCBI Taxonomy" id="107327"/>
    <lineage>
        <taxon>Bacteria</taxon>
        <taxon>Pseudomonadati</taxon>
        <taxon>Pseudomonadota</taxon>
        <taxon>Gammaproteobacteria</taxon>
        <taxon>Alteromonadales</taxon>
        <taxon>Pseudoalteromonadaceae</taxon>
        <taxon>Pseudoalteromonas</taxon>
    </lineage>
</organism>
<name>A0A244CLP3_PSEDV</name>
<dbReference type="Proteomes" id="UP000194841">
    <property type="component" value="Unassembled WGS sequence"/>
</dbReference>
<gene>
    <name evidence="2" type="ORF">B1199_17740</name>
</gene>
<dbReference type="OrthoDB" id="8708000at2"/>
<evidence type="ECO:0000313" key="2">
    <source>
        <dbReference type="EMBL" id="OUL56505.1"/>
    </source>
</evidence>
<keyword evidence="1" id="KW-0472">Membrane</keyword>
<keyword evidence="1" id="KW-0812">Transmembrane</keyword>
<evidence type="ECO:0008006" key="4">
    <source>
        <dbReference type="Google" id="ProtNLM"/>
    </source>
</evidence>
<accession>A0A244CLP3</accession>
<sequence length="179" mass="20355">MQPTNEWQFIIALLSFFVLVSISLNLIILNKLVKAKAQLSAPNFDIDTFPSLIATNLYSRGKITTEITTPSALVFLATNCPKCKSKLSILEQLHIKTQANGVNLQIILHDQMKNIESFFNGSPLIKAIWQLSYSDYKMINPHELSPAYLFINELNEVEGQGSIDDDNWRFFQQQIMDES</sequence>
<protein>
    <recommendedName>
        <fullName evidence="4">Thioredoxin domain-containing protein</fullName>
    </recommendedName>
</protein>
<dbReference type="RefSeq" id="WP_086745476.1">
    <property type="nucleotide sequence ID" value="NZ_MWPV01000006.1"/>
</dbReference>
<evidence type="ECO:0000256" key="1">
    <source>
        <dbReference type="SAM" id="Phobius"/>
    </source>
</evidence>
<feature type="transmembrane region" description="Helical" evidence="1">
    <location>
        <begin position="6"/>
        <end position="29"/>
    </location>
</feature>